<dbReference type="PROSITE" id="PS50851">
    <property type="entry name" value="CHEW"/>
    <property type="match status" value="1"/>
</dbReference>
<feature type="domain" description="CheW-like" evidence="1">
    <location>
        <begin position="30"/>
        <end position="174"/>
    </location>
</feature>
<organism evidence="2 3">
    <name type="scientific">Benzoatithermus flavus</name>
    <dbReference type="NCBI Taxonomy" id="3108223"/>
    <lineage>
        <taxon>Bacteria</taxon>
        <taxon>Pseudomonadati</taxon>
        <taxon>Pseudomonadota</taxon>
        <taxon>Alphaproteobacteria</taxon>
        <taxon>Geminicoccales</taxon>
        <taxon>Geminicoccaceae</taxon>
        <taxon>Benzoatithermus</taxon>
    </lineage>
</organism>
<dbReference type="SMART" id="SM00260">
    <property type="entry name" value="CheW"/>
    <property type="match status" value="1"/>
</dbReference>
<gene>
    <name evidence="2" type="ORF">U1T56_17835</name>
</gene>
<evidence type="ECO:0000313" key="3">
    <source>
        <dbReference type="Proteomes" id="UP001375743"/>
    </source>
</evidence>
<sequence length="181" mass="19353">MSDELLELGGDVLPGVGDDPTLAASGDGEPEQYLAFALAGETFAVPVRHVREVLDLRKTARIANAPPLLLGMIDVRGQGIPVIDLARKLALPASGHSEHTRILVLEVGPSGRQLVIAAIVDAVHEVTQLAEAAIEPPPSFGEPWDASFMKGLGRRQGAFVTLLDLERLFRRDELELVAAAR</sequence>
<dbReference type="InterPro" id="IPR002545">
    <property type="entry name" value="CheW-lke_dom"/>
</dbReference>
<protein>
    <submittedName>
        <fullName evidence="2">Chemotaxis protein CheW</fullName>
    </submittedName>
</protein>
<evidence type="ECO:0000313" key="2">
    <source>
        <dbReference type="EMBL" id="MEK0085019.1"/>
    </source>
</evidence>
<keyword evidence="3" id="KW-1185">Reference proteome</keyword>
<dbReference type="Gene3D" id="2.30.30.40">
    <property type="entry name" value="SH3 Domains"/>
    <property type="match status" value="1"/>
</dbReference>
<proteinExistence type="predicted"/>
<name>A0ABU8XXE4_9PROT</name>
<dbReference type="Gene3D" id="2.40.50.180">
    <property type="entry name" value="CheA-289, Domain 4"/>
    <property type="match status" value="1"/>
</dbReference>
<dbReference type="PANTHER" id="PTHR22617:SF23">
    <property type="entry name" value="CHEMOTAXIS PROTEIN CHEW"/>
    <property type="match status" value="1"/>
</dbReference>
<dbReference type="EMBL" id="JBBLZC010000020">
    <property type="protein sequence ID" value="MEK0085019.1"/>
    <property type="molecule type" value="Genomic_DNA"/>
</dbReference>
<dbReference type="PANTHER" id="PTHR22617">
    <property type="entry name" value="CHEMOTAXIS SENSOR HISTIDINE KINASE-RELATED"/>
    <property type="match status" value="1"/>
</dbReference>
<dbReference type="SUPFAM" id="SSF50341">
    <property type="entry name" value="CheW-like"/>
    <property type="match status" value="1"/>
</dbReference>
<dbReference type="Proteomes" id="UP001375743">
    <property type="component" value="Unassembled WGS sequence"/>
</dbReference>
<accession>A0ABU8XXE4</accession>
<dbReference type="InterPro" id="IPR039315">
    <property type="entry name" value="CheW"/>
</dbReference>
<evidence type="ECO:0000259" key="1">
    <source>
        <dbReference type="PROSITE" id="PS50851"/>
    </source>
</evidence>
<reference evidence="2 3" key="1">
    <citation type="submission" date="2024-01" db="EMBL/GenBank/DDBJ databases">
        <title>Multi-omics insights into the function and evolution of sodium benzoate biodegradation pathways in Benzoatithermus flavus gen. nov., sp. nov. from hot spring.</title>
        <authorList>
            <person name="Hu C.-J."/>
            <person name="Li W.-J."/>
        </authorList>
    </citation>
    <scope>NUCLEOTIDE SEQUENCE [LARGE SCALE GENOMIC DNA]</scope>
    <source>
        <strain evidence="2 3">SYSU G07066</strain>
    </source>
</reference>
<dbReference type="RefSeq" id="WP_418160867.1">
    <property type="nucleotide sequence ID" value="NZ_JBBLZC010000020.1"/>
</dbReference>
<dbReference type="InterPro" id="IPR036061">
    <property type="entry name" value="CheW-like_dom_sf"/>
</dbReference>
<dbReference type="Pfam" id="PF01584">
    <property type="entry name" value="CheW"/>
    <property type="match status" value="1"/>
</dbReference>
<comment type="caution">
    <text evidence="2">The sequence shown here is derived from an EMBL/GenBank/DDBJ whole genome shotgun (WGS) entry which is preliminary data.</text>
</comment>